<dbReference type="InterPro" id="IPR002178">
    <property type="entry name" value="PTS_EIIA_type-2_dom"/>
</dbReference>
<dbReference type="STRING" id="1770053.SAMN05216551_101603"/>
<name>A0A1H2PKC2_9BURK</name>
<dbReference type="Pfam" id="PF00359">
    <property type="entry name" value="PTS_EIIA_2"/>
    <property type="match status" value="1"/>
</dbReference>
<evidence type="ECO:0000256" key="2">
    <source>
        <dbReference type="ARBA" id="ARBA00001946"/>
    </source>
</evidence>
<comment type="similarity">
    <text evidence="4">Belongs to the PEP-utilizing enzyme family.</text>
</comment>
<dbReference type="InterPro" id="IPR000032">
    <property type="entry name" value="HPr-like"/>
</dbReference>
<keyword evidence="10 18" id="KW-0808">Transferase</keyword>
<dbReference type="Pfam" id="PF00381">
    <property type="entry name" value="PTS-HPr"/>
    <property type="match status" value="1"/>
</dbReference>
<evidence type="ECO:0000256" key="11">
    <source>
        <dbReference type="ARBA" id="ARBA00022683"/>
    </source>
</evidence>
<protein>
    <recommendedName>
        <fullName evidence="5">phosphoenolpyruvate--protein phosphotransferase</fullName>
        <ecNumber evidence="5">2.7.3.9</ecNumber>
    </recommendedName>
</protein>
<dbReference type="InterPro" id="IPR015813">
    <property type="entry name" value="Pyrv/PenolPyrv_kinase-like_dom"/>
</dbReference>
<dbReference type="InterPro" id="IPR023151">
    <property type="entry name" value="PEP_util_CS"/>
</dbReference>
<dbReference type="PROSITE" id="PS00742">
    <property type="entry name" value="PEP_ENZYMES_2"/>
    <property type="match status" value="1"/>
</dbReference>
<keyword evidence="7" id="KW-0963">Cytoplasm</keyword>
<dbReference type="SUPFAM" id="SSF51621">
    <property type="entry name" value="Phosphoenolpyruvate/pyruvate domain"/>
    <property type="match status" value="1"/>
</dbReference>
<evidence type="ECO:0000256" key="8">
    <source>
        <dbReference type="ARBA" id="ARBA00022553"/>
    </source>
</evidence>
<keyword evidence="11" id="KW-0598">Phosphotransferase system</keyword>
<dbReference type="Proteomes" id="UP000243719">
    <property type="component" value="Unassembled WGS sequence"/>
</dbReference>
<feature type="domain" description="PTS EIIA type-2" evidence="16">
    <location>
        <begin position="3"/>
        <end position="182"/>
    </location>
</feature>
<evidence type="ECO:0000256" key="14">
    <source>
        <dbReference type="ARBA" id="ARBA00022842"/>
    </source>
</evidence>
<dbReference type="PROSITE" id="PS51094">
    <property type="entry name" value="PTS_EIIA_TYPE_2"/>
    <property type="match status" value="1"/>
</dbReference>
<dbReference type="InterPro" id="IPR018274">
    <property type="entry name" value="PEP_util_AS"/>
</dbReference>
<dbReference type="InterPro" id="IPR006318">
    <property type="entry name" value="PTS_EI-like"/>
</dbReference>
<dbReference type="PROSITE" id="PS00369">
    <property type="entry name" value="PTS_HPR_HIS"/>
    <property type="match status" value="1"/>
</dbReference>
<dbReference type="PROSITE" id="PS00372">
    <property type="entry name" value="PTS_EIIA_TYPE_2_HIS"/>
    <property type="match status" value="1"/>
</dbReference>
<dbReference type="AlphaFoldDB" id="A0A1H2PKC2"/>
<dbReference type="Gene3D" id="3.30.1340.10">
    <property type="entry name" value="HPr-like"/>
    <property type="match status" value="1"/>
</dbReference>
<dbReference type="InterPro" id="IPR036637">
    <property type="entry name" value="Phosphohistidine_dom_sf"/>
</dbReference>
<evidence type="ECO:0000259" key="16">
    <source>
        <dbReference type="PROSITE" id="PS51094"/>
    </source>
</evidence>
<evidence type="ECO:0000313" key="18">
    <source>
        <dbReference type="EMBL" id="SDV46748.1"/>
    </source>
</evidence>
<feature type="compositionally biased region" description="Basic and acidic residues" evidence="15">
    <location>
        <begin position="960"/>
        <end position="972"/>
    </location>
</feature>
<dbReference type="PROSITE" id="PS00370">
    <property type="entry name" value="PEP_ENZYMES_PHOS_SITE"/>
    <property type="match status" value="1"/>
</dbReference>
<dbReference type="Gene3D" id="3.20.20.60">
    <property type="entry name" value="Phosphoenolpyruvate-binding domains"/>
    <property type="match status" value="1"/>
</dbReference>
<evidence type="ECO:0000256" key="3">
    <source>
        <dbReference type="ARBA" id="ARBA00004496"/>
    </source>
</evidence>
<dbReference type="NCBIfam" id="TIGR01417">
    <property type="entry name" value="PTS_I_fam"/>
    <property type="match status" value="1"/>
</dbReference>
<dbReference type="Gene3D" id="1.10.274.10">
    <property type="entry name" value="PtsI, HPr-binding domain"/>
    <property type="match status" value="1"/>
</dbReference>
<dbReference type="Pfam" id="PF00391">
    <property type="entry name" value="PEP-utilizers"/>
    <property type="match status" value="1"/>
</dbReference>
<evidence type="ECO:0000256" key="7">
    <source>
        <dbReference type="ARBA" id="ARBA00022490"/>
    </source>
</evidence>
<dbReference type="SUPFAM" id="SSF47831">
    <property type="entry name" value="Enzyme I of the PEP:sugar phosphotransferase system HPr-binding (sub)domain"/>
    <property type="match status" value="1"/>
</dbReference>
<dbReference type="OrthoDB" id="9765468at2"/>
<dbReference type="InterPro" id="IPR000121">
    <property type="entry name" value="PEP_util_C"/>
</dbReference>
<dbReference type="EMBL" id="FNLO01000001">
    <property type="protein sequence ID" value="SDV46748.1"/>
    <property type="molecule type" value="Genomic_DNA"/>
</dbReference>
<dbReference type="InterPro" id="IPR008279">
    <property type="entry name" value="PEP-util_enz_mobile_dom"/>
</dbReference>
<accession>A0A1H2PKC2</accession>
<dbReference type="Gene3D" id="3.40.930.10">
    <property type="entry name" value="Mannitol-specific EII, Chain A"/>
    <property type="match status" value="1"/>
</dbReference>
<dbReference type="Pfam" id="PF02896">
    <property type="entry name" value="PEP-utilizers_C"/>
    <property type="match status" value="1"/>
</dbReference>
<dbReference type="SUPFAM" id="SSF55804">
    <property type="entry name" value="Phoshotransferase/anion transport protein"/>
    <property type="match status" value="2"/>
</dbReference>
<evidence type="ECO:0000259" key="17">
    <source>
        <dbReference type="PROSITE" id="PS51350"/>
    </source>
</evidence>
<dbReference type="Gene3D" id="3.50.30.10">
    <property type="entry name" value="Phosphohistidine domain"/>
    <property type="match status" value="1"/>
</dbReference>
<keyword evidence="18" id="KW-0670">Pyruvate</keyword>
<keyword evidence="9" id="KW-0762">Sugar transport</keyword>
<dbReference type="InterPro" id="IPR016152">
    <property type="entry name" value="PTrfase/Anion_transptr"/>
</dbReference>
<dbReference type="SUPFAM" id="SSF52009">
    <property type="entry name" value="Phosphohistidine domain"/>
    <property type="match status" value="1"/>
</dbReference>
<feature type="domain" description="HPr" evidence="17">
    <location>
        <begin position="200"/>
        <end position="287"/>
    </location>
</feature>
<keyword evidence="6" id="KW-0813">Transport</keyword>
<dbReference type="InterPro" id="IPR001020">
    <property type="entry name" value="PTS_HPr_His_P_site"/>
</dbReference>
<dbReference type="GO" id="GO:0046872">
    <property type="term" value="F:metal ion binding"/>
    <property type="evidence" value="ECO:0007669"/>
    <property type="project" value="UniProtKB-KW"/>
</dbReference>
<dbReference type="CDD" id="cd00211">
    <property type="entry name" value="PTS_IIA_fru"/>
    <property type="match status" value="1"/>
</dbReference>
<dbReference type="SUPFAM" id="SSF55594">
    <property type="entry name" value="HPr-like"/>
    <property type="match status" value="1"/>
</dbReference>
<keyword evidence="14" id="KW-0460">Magnesium</keyword>
<comment type="subcellular location">
    <subcellularLocation>
        <location evidence="3">Cytoplasm</location>
    </subcellularLocation>
</comment>
<dbReference type="GO" id="GO:0005737">
    <property type="term" value="C:cytoplasm"/>
    <property type="evidence" value="ECO:0007669"/>
    <property type="project" value="UniProtKB-SubCell"/>
</dbReference>
<dbReference type="GO" id="GO:0009401">
    <property type="term" value="P:phosphoenolpyruvate-dependent sugar phosphotransferase system"/>
    <property type="evidence" value="ECO:0007669"/>
    <property type="project" value="UniProtKB-KW"/>
</dbReference>
<dbReference type="InterPro" id="IPR008731">
    <property type="entry name" value="PTS_EIN"/>
</dbReference>
<keyword evidence="12" id="KW-0479">Metal-binding</keyword>
<proteinExistence type="inferred from homology"/>
<evidence type="ECO:0000256" key="15">
    <source>
        <dbReference type="SAM" id="MobiDB-lite"/>
    </source>
</evidence>
<evidence type="ECO:0000256" key="6">
    <source>
        <dbReference type="ARBA" id="ARBA00022448"/>
    </source>
</evidence>
<evidence type="ECO:0000256" key="1">
    <source>
        <dbReference type="ARBA" id="ARBA00000683"/>
    </source>
</evidence>
<dbReference type="PANTHER" id="PTHR46244:SF6">
    <property type="entry name" value="PHOSPHOENOLPYRUVATE-PROTEIN PHOSPHOTRANSFERASE"/>
    <property type="match status" value="1"/>
</dbReference>
<comment type="cofactor">
    <cofactor evidence="2">
        <name>Mg(2+)</name>
        <dbReference type="ChEBI" id="CHEBI:18420"/>
    </cofactor>
</comment>
<feature type="region of interest" description="Disordered" evidence="15">
    <location>
        <begin position="945"/>
        <end position="1050"/>
    </location>
</feature>
<comment type="catalytic activity">
    <reaction evidence="1">
        <text>L-histidyl-[protein] + phosphoenolpyruvate = N(pros)-phospho-L-histidyl-[protein] + pyruvate</text>
        <dbReference type="Rhea" id="RHEA:23880"/>
        <dbReference type="Rhea" id="RHEA-COMP:9745"/>
        <dbReference type="Rhea" id="RHEA-COMP:9746"/>
        <dbReference type="ChEBI" id="CHEBI:15361"/>
        <dbReference type="ChEBI" id="CHEBI:29979"/>
        <dbReference type="ChEBI" id="CHEBI:58702"/>
        <dbReference type="ChEBI" id="CHEBI:64837"/>
        <dbReference type="EC" id="2.7.3.9"/>
    </reaction>
</comment>
<dbReference type="PRINTS" id="PR00107">
    <property type="entry name" value="PHOSPHOCPHPR"/>
</dbReference>
<organism evidence="18 19">
    <name type="scientific">Chitinasiproducens palmae</name>
    <dbReference type="NCBI Taxonomy" id="1770053"/>
    <lineage>
        <taxon>Bacteria</taxon>
        <taxon>Pseudomonadati</taxon>
        <taxon>Pseudomonadota</taxon>
        <taxon>Betaproteobacteria</taxon>
        <taxon>Burkholderiales</taxon>
        <taxon>Burkholderiaceae</taxon>
        <taxon>Chitinasiproducens</taxon>
    </lineage>
</organism>
<evidence type="ECO:0000313" key="19">
    <source>
        <dbReference type="Proteomes" id="UP000243719"/>
    </source>
</evidence>
<dbReference type="Pfam" id="PF05524">
    <property type="entry name" value="PEP-utilisers_N"/>
    <property type="match status" value="1"/>
</dbReference>
<dbReference type="InterPro" id="IPR035895">
    <property type="entry name" value="HPr-like_sf"/>
</dbReference>
<evidence type="ECO:0000256" key="10">
    <source>
        <dbReference type="ARBA" id="ARBA00022679"/>
    </source>
</evidence>
<evidence type="ECO:0000256" key="12">
    <source>
        <dbReference type="ARBA" id="ARBA00022723"/>
    </source>
</evidence>
<dbReference type="EC" id="2.7.3.9" evidence="5"/>
<dbReference type="RefSeq" id="WP_091904371.1">
    <property type="nucleotide sequence ID" value="NZ_FNLO01000001.1"/>
</dbReference>
<evidence type="ECO:0000256" key="13">
    <source>
        <dbReference type="ARBA" id="ARBA00022777"/>
    </source>
</evidence>
<dbReference type="InterPro" id="IPR036618">
    <property type="entry name" value="PtsI_HPr-bd_sf"/>
</dbReference>
<keyword evidence="13" id="KW-0418">Kinase</keyword>
<keyword evidence="19" id="KW-1185">Reference proteome</keyword>
<dbReference type="GO" id="GO:0016301">
    <property type="term" value="F:kinase activity"/>
    <property type="evidence" value="ECO:0007669"/>
    <property type="project" value="UniProtKB-KW"/>
</dbReference>
<dbReference type="NCBIfam" id="TIGR01003">
    <property type="entry name" value="PTS_HPr_family"/>
    <property type="match status" value="1"/>
</dbReference>
<evidence type="ECO:0000256" key="4">
    <source>
        <dbReference type="ARBA" id="ARBA00007837"/>
    </source>
</evidence>
<evidence type="ECO:0000256" key="9">
    <source>
        <dbReference type="ARBA" id="ARBA00022597"/>
    </source>
</evidence>
<sequence length="1050" mass="108655">MSITLDPACVRLNATADDRYGAILMAGRLLVDAGCIAPHYVDSMVARERAATTYLGAGVAIPHGLPAERGAIHRTGIAVLRLSRAVEWAVGRGSARDAVHFGTAVETMFEAARKLERDGPPAADAGNEQAEPVRLIVAIAAASDEHLAVLQQLTRMIGDPERMAEAMAAPDVASIIATMSGAPVGRAPSSDEVAEPCDLAARRVVILDYPNGLHARPASAWAACAKRFAARMRVRHGAVCADPRSVVELLQLGASANAELVISAHGEDAEAALAALTDTIVGLHAEEHRRAVAAHGASARAGGTTGVGCAASHRAGARGAACWTPRDPARSFSGIGVGPGLAIGVIQRVCGPVSAVADVPRGRARDGAALDAALEQTLAELERLALETAERLGPSEGEIFTAQAHFLDDQALLSDAAGGILDGHGAAWSWREAVRRQANLLSALPDPLLAGRAADLQDVGARVLRRLCDESSECSGGSETGSATPFGSMPAAASATVSAEAPAAEAANAWLRSAGPVVVLAQELAPSDAVGLDPATTAGFCTAAGGPSSHTAILARTLGLPAAVACGDAVMTLPDGALVVLDGDAGVLYADVSERDLERARAAQRAVQDATARLARDCMRPAMTRDGRRIEVGVNVTRPDQVAPALAAGADGVGLMRTEFLFLGRDRAPSEDEQFDAYRALVEASGGRRLIIRTLDIGGDKQVPYLDLPHETNPFLGVRGLRLCLRRPDLFLPQLRALYRAARHGPLSIMFPMVSDLDEARRAVQLAGIVRSEVDGPQVPLGIMIETPSAAVLAEAFAGIVDFFSIGTNDLTQYALAIDREHPTLAAQADSLHPAVLRLISLAVDGAQRGGAWVGVCGGLAGEPLGAAILAGLGVDEISMSVGDIAAVKARIRQASLPALQALAQRALRCGDNAAVRALAQDAFEMVRDDEAAPPLRDVAAARRCGGGRGGCADASAGDAAERDRHSKENDCCHGGQHRSGTERAAWCEPAEDRGRHDSDDHPVGDRTGGAACAEGGAHARHLPARAAHVATAPPPTRQEAGPPATALRR</sequence>
<reference evidence="19" key="1">
    <citation type="submission" date="2016-09" db="EMBL/GenBank/DDBJ databases">
        <authorList>
            <person name="Varghese N."/>
            <person name="Submissions S."/>
        </authorList>
    </citation>
    <scope>NUCLEOTIDE SEQUENCE [LARGE SCALE GENOMIC DNA]</scope>
    <source>
        <strain evidence="19">JS23</strain>
    </source>
</reference>
<dbReference type="GO" id="GO:0008965">
    <property type="term" value="F:phosphoenolpyruvate-protein phosphotransferase activity"/>
    <property type="evidence" value="ECO:0007669"/>
    <property type="project" value="UniProtKB-EC"/>
</dbReference>
<dbReference type="InterPro" id="IPR050499">
    <property type="entry name" value="PEP-utilizing_PTS_enzyme"/>
</dbReference>
<feature type="compositionally biased region" description="Basic and acidic residues" evidence="15">
    <location>
        <begin position="991"/>
        <end position="1005"/>
    </location>
</feature>
<dbReference type="CDD" id="cd00367">
    <property type="entry name" value="PTS-HPr_like"/>
    <property type="match status" value="1"/>
</dbReference>
<keyword evidence="8" id="KW-0597">Phosphoprotein</keyword>
<dbReference type="PANTHER" id="PTHR46244">
    <property type="entry name" value="PHOSPHOENOLPYRUVATE-PROTEIN PHOSPHOTRANSFERASE"/>
    <property type="match status" value="1"/>
</dbReference>
<evidence type="ECO:0000256" key="5">
    <source>
        <dbReference type="ARBA" id="ARBA00012232"/>
    </source>
</evidence>
<dbReference type="PROSITE" id="PS51350">
    <property type="entry name" value="PTS_HPR_DOM"/>
    <property type="match status" value="1"/>
</dbReference>
<dbReference type="PRINTS" id="PR01736">
    <property type="entry name" value="PHPHTRNFRASE"/>
</dbReference>
<dbReference type="InterPro" id="IPR040442">
    <property type="entry name" value="Pyrv_kinase-like_dom_sf"/>
</dbReference>
<gene>
    <name evidence="18" type="ORF">SAMN05216551_101603</name>
</gene>